<proteinExistence type="predicted"/>
<dbReference type="EMBL" id="JBHSNM010000002">
    <property type="protein sequence ID" value="MFC5569868.1"/>
    <property type="molecule type" value="Genomic_DNA"/>
</dbReference>
<accession>A0ABW0SL92</accession>
<reference evidence="4" key="1">
    <citation type="journal article" date="2019" name="Int. J. Syst. Evol. Microbiol.">
        <title>The Global Catalogue of Microorganisms (GCM) 10K type strain sequencing project: providing services to taxonomists for standard genome sequencing and annotation.</title>
        <authorList>
            <consortium name="The Broad Institute Genomics Platform"/>
            <consortium name="The Broad Institute Genome Sequencing Center for Infectious Disease"/>
            <person name="Wu L."/>
            <person name="Ma J."/>
        </authorList>
    </citation>
    <scope>NUCLEOTIDE SEQUENCE [LARGE SCALE GENOMIC DNA]</scope>
    <source>
        <strain evidence="4">KACC 11407</strain>
    </source>
</reference>
<name>A0ABW0SL92_9GAMM</name>
<comment type="caution">
    <text evidence="3">The sequence shown here is derived from an EMBL/GenBank/DDBJ whole genome shotgun (WGS) entry which is preliminary data.</text>
</comment>
<protein>
    <submittedName>
        <fullName evidence="3">Uncharacterized protein</fullName>
    </submittedName>
</protein>
<feature type="chain" id="PRO_5045928242" evidence="2">
    <location>
        <begin position="20"/>
        <end position="105"/>
    </location>
</feature>
<feature type="compositionally biased region" description="Basic and acidic residues" evidence="1">
    <location>
        <begin position="39"/>
        <end position="51"/>
    </location>
</feature>
<dbReference type="RefSeq" id="WP_386754190.1">
    <property type="nucleotide sequence ID" value="NZ_JBHSNM010000002.1"/>
</dbReference>
<organism evidence="3 4">
    <name type="scientific">Lysobacter yangpyeongensis</name>
    <dbReference type="NCBI Taxonomy" id="346182"/>
    <lineage>
        <taxon>Bacteria</taxon>
        <taxon>Pseudomonadati</taxon>
        <taxon>Pseudomonadota</taxon>
        <taxon>Gammaproteobacteria</taxon>
        <taxon>Lysobacterales</taxon>
        <taxon>Lysobacteraceae</taxon>
        <taxon>Lysobacter</taxon>
    </lineage>
</organism>
<sequence length="105" mass="11373">MKTLTISLGALLVAASAQAAPPQPAPAPQPAAETATQQDEARKQDINDHLCLRHTGTRISQRSDTRKQRTCSNGAIGRAYTREDMQRTGEVDIADALRKLDPSIH</sequence>
<evidence type="ECO:0000256" key="1">
    <source>
        <dbReference type="SAM" id="MobiDB-lite"/>
    </source>
</evidence>
<gene>
    <name evidence="3" type="ORF">ACFPN1_07315</name>
</gene>
<evidence type="ECO:0000256" key="2">
    <source>
        <dbReference type="SAM" id="SignalP"/>
    </source>
</evidence>
<dbReference type="Proteomes" id="UP001596036">
    <property type="component" value="Unassembled WGS sequence"/>
</dbReference>
<evidence type="ECO:0000313" key="4">
    <source>
        <dbReference type="Proteomes" id="UP001596036"/>
    </source>
</evidence>
<evidence type="ECO:0000313" key="3">
    <source>
        <dbReference type="EMBL" id="MFC5569868.1"/>
    </source>
</evidence>
<keyword evidence="2" id="KW-0732">Signal</keyword>
<keyword evidence="4" id="KW-1185">Reference proteome</keyword>
<feature type="signal peptide" evidence="2">
    <location>
        <begin position="1"/>
        <end position="19"/>
    </location>
</feature>
<feature type="region of interest" description="Disordered" evidence="1">
    <location>
        <begin position="19"/>
        <end position="74"/>
    </location>
</feature>